<keyword evidence="3" id="KW-1185">Reference proteome</keyword>
<dbReference type="SUPFAM" id="SSF51206">
    <property type="entry name" value="cAMP-binding domain-like"/>
    <property type="match status" value="1"/>
</dbReference>
<gene>
    <name evidence="2" type="ORF">CRP01_21900</name>
</gene>
<reference evidence="2 3" key="1">
    <citation type="submission" date="2017-10" db="EMBL/GenBank/DDBJ databases">
        <title>The draft genome sequence of Lewinella nigricans NBRC 102662.</title>
        <authorList>
            <person name="Wang K."/>
        </authorList>
    </citation>
    <scope>NUCLEOTIDE SEQUENCE [LARGE SCALE GENOMIC DNA]</scope>
    <source>
        <strain evidence="2 3">NBRC 102662</strain>
    </source>
</reference>
<feature type="domain" description="Cyclic nucleotide-binding" evidence="1">
    <location>
        <begin position="1"/>
        <end position="55"/>
    </location>
</feature>
<dbReference type="InterPro" id="IPR018490">
    <property type="entry name" value="cNMP-bd_dom_sf"/>
</dbReference>
<organism evidence="2 3">
    <name type="scientific">Flavilitoribacter nigricans (strain ATCC 23147 / DSM 23189 / NBRC 102662 / NCIMB 1420 / SS-2)</name>
    <name type="common">Lewinella nigricans</name>
    <dbReference type="NCBI Taxonomy" id="1122177"/>
    <lineage>
        <taxon>Bacteria</taxon>
        <taxon>Pseudomonadati</taxon>
        <taxon>Bacteroidota</taxon>
        <taxon>Saprospiria</taxon>
        <taxon>Saprospirales</taxon>
        <taxon>Lewinellaceae</taxon>
        <taxon>Flavilitoribacter</taxon>
    </lineage>
</organism>
<dbReference type="PROSITE" id="PS50042">
    <property type="entry name" value="CNMP_BINDING_3"/>
    <property type="match status" value="1"/>
</dbReference>
<dbReference type="OrthoDB" id="758145at2"/>
<dbReference type="InterPro" id="IPR000595">
    <property type="entry name" value="cNMP-bd_dom"/>
</dbReference>
<dbReference type="Proteomes" id="UP000223913">
    <property type="component" value="Unassembled WGS sequence"/>
</dbReference>
<dbReference type="RefSeq" id="WP_099152243.1">
    <property type="nucleotide sequence ID" value="NZ_PDUD01000026.1"/>
</dbReference>
<accession>A0A2D0N6X3</accession>
<evidence type="ECO:0000259" key="1">
    <source>
        <dbReference type="PROSITE" id="PS50042"/>
    </source>
</evidence>
<evidence type="ECO:0000313" key="3">
    <source>
        <dbReference type="Proteomes" id="UP000223913"/>
    </source>
</evidence>
<dbReference type="AlphaFoldDB" id="A0A2D0N6X3"/>
<comment type="caution">
    <text evidence="2">The sequence shown here is derived from an EMBL/GenBank/DDBJ whole genome shotgun (WGS) entry which is preliminary data.</text>
</comment>
<protein>
    <recommendedName>
        <fullName evidence="1">Cyclic nucleotide-binding domain-containing protein</fullName>
    </recommendedName>
</protein>
<sequence length="100" mass="10971">MPEGDLLIAKKDSGKCVGIIREGLGEVQGDGLSIDLLFNDDIFGEMVYILEQYRSGGGAAGNFDTEQRMIIWRNMAKIPAKRSIDSHQHIYGDEAVAENA</sequence>
<evidence type="ECO:0000313" key="2">
    <source>
        <dbReference type="EMBL" id="PHN04217.1"/>
    </source>
</evidence>
<proteinExistence type="predicted"/>
<name>A0A2D0N6X3_FLAN2</name>
<dbReference type="EMBL" id="PDUD01000026">
    <property type="protein sequence ID" value="PHN04217.1"/>
    <property type="molecule type" value="Genomic_DNA"/>
</dbReference>